<feature type="region of interest" description="Disordered" evidence="1">
    <location>
        <begin position="89"/>
        <end position="112"/>
    </location>
</feature>
<organism evidence="2 3">
    <name type="scientific">Arabis nemorensis</name>
    <dbReference type="NCBI Taxonomy" id="586526"/>
    <lineage>
        <taxon>Eukaryota</taxon>
        <taxon>Viridiplantae</taxon>
        <taxon>Streptophyta</taxon>
        <taxon>Embryophyta</taxon>
        <taxon>Tracheophyta</taxon>
        <taxon>Spermatophyta</taxon>
        <taxon>Magnoliopsida</taxon>
        <taxon>eudicotyledons</taxon>
        <taxon>Gunneridae</taxon>
        <taxon>Pentapetalae</taxon>
        <taxon>rosids</taxon>
        <taxon>malvids</taxon>
        <taxon>Brassicales</taxon>
        <taxon>Brassicaceae</taxon>
        <taxon>Arabideae</taxon>
        <taxon>Arabis</taxon>
    </lineage>
</organism>
<feature type="region of interest" description="Disordered" evidence="1">
    <location>
        <begin position="143"/>
        <end position="185"/>
    </location>
</feature>
<dbReference type="EMBL" id="CABITT030000002">
    <property type="protein sequence ID" value="VVA93817.1"/>
    <property type="molecule type" value="Genomic_DNA"/>
</dbReference>
<accession>A0A565AWU5</accession>
<keyword evidence="3" id="KW-1185">Reference proteome</keyword>
<feature type="compositionally biased region" description="Low complexity" evidence="1">
    <location>
        <begin position="143"/>
        <end position="161"/>
    </location>
</feature>
<evidence type="ECO:0000313" key="3">
    <source>
        <dbReference type="Proteomes" id="UP000489600"/>
    </source>
</evidence>
<comment type="caution">
    <text evidence="2">The sequence shown here is derived from an EMBL/GenBank/DDBJ whole genome shotgun (WGS) entry which is preliminary data.</text>
</comment>
<feature type="compositionally biased region" description="Low complexity" evidence="1">
    <location>
        <begin position="100"/>
        <end position="112"/>
    </location>
</feature>
<dbReference type="Proteomes" id="UP000489600">
    <property type="component" value="Unassembled WGS sequence"/>
</dbReference>
<sequence length="185" mass="20426">MGSRHRLVCVWPEKVARRPSRQELLEGLRESMEVHPTVKNMLWKIYRRAEYKVWISGDYLENGPWKPTALRLPPMNTLRVLPTRPQMRRKYSHPTRGTRPTPAEPVAPVEATTPPVDQAGINAALLHGLLDIRTLLENVIGQQGQGNPAAPGHGNPAAPGQPVAPGHGNPAAPEQPVVPMETLPR</sequence>
<gene>
    <name evidence="2" type="ORF">ANE_LOCUS4262</name>
</gene>
<reference evidence="2" key="1">
    <citation type="submission" date="2019-07" db="EMBL/GenBank/DDBJ databases">
        <authorList>
            <person name="Dittberner H."/>
        </authorList>
    </citation>
    <scope>NUCLEOTIDE SEQUENCE [LARGE SCALE GENOMIC DNA]</scope>
</reference>
<dbReference type="AlphaFoldDB" id="A0A565AWU5"/>
<evidence type="ECO:0000313" key="2">
    <source>
        <dbReference type="EMBL" id="VVA93817.1"/>
    </source>
</evidence>
<protein>
    <submittedName>
        <fullName evidence="2">Uncharacterized protein</fullName>
    </submittedName>
</protein>
<proteinExistence type="predicted"/>
<evidence type="ECO:0000256" key="1">
    <source>
        <dbReference type="SAM" id="MobiDB-lite"/>
    </source>
</evidence>
<name>A0A565AWU5_9BRAS</name>